<organism evidence="1 2">
    <name type="scientific">Streptomyces alkaliterrae</name>
    <dbReference type="NCBI Taxonomy" id="2213162"/>
    <lineage>
        <taxon>Bacteria</taxon>
        <taxon>Bacillati</taxon>
        <taxon>Actinomycetota</taxon>
        <taxon>Actinomycetes</taxon>
        <taxon>Kitasatosporales</taxon>
        <taxon>Streptomycetaceae</taxon>
        <taxon>Streptomyces</taxon>
    </lineage>
</organism>
<evidence type="ECO:0000313" key="1">
    <source>
        <dbReference type="EMBL" id="MBB1252893.1"/>
    </source>
</evidence>
<protein>
    <submittedName>
        <fullName evidence="1">Uncharacterized protein</fullName>
    </submittedName>
</protein>
<comment type="caution">
    <text evidence="1">The sequence shown here is derived from an EMBL/GenBank/DDBJ whole genome shotgun (WGS) entry which is preliminary data.</text>
</comment>
<gene>
    <name evidence="1" type="ORF">H3146_05865</name>
</gene>
<evidence type="ECO:0000313" key="2">
    <source>
        <dbReference type="Proteomes" id="UP000525686"/>
    </source>
</evidence>
<sequence>MTDQTASLRDRIRQAVCEAEGFAWDDMLEPDEYGEVADAVIAVLPTFVLRSDEQPPTDRDDVRDRIADALAAADGWTWVDGFDKTKSPSYQRYLAQADALLTALPDVAALPENAGRAAVLREAITRISDPAERTAARVGLGLGYESALGVLERMLAETPADPAAADERAMQVLSNEGAQCGDWGRCGDQPGDRTCPDCERCRRRYVTALRAAGWGPLGGEAR</sequence>
<accession>A0A7W3WIF4</accession>
<name>A0A7W3WIF4_9ACTN</name>
<dbReference type="AlphaFoldDB" id="A0A7W3WIF4"/>
<dbReference type="RefSeq" id="WP_181353686.1">
    <property type="nucleotide sequence ID" value="NZ_JABJWZ010000031.1"/>
</dbReference>
<proteinExistence type="predicted"/>
<dbReference type="Proteomes" id="UP000525686">
    <property type="component" value="Unassembled WGS sequence"/>
</dbReference>
<dbReference type="EMBL" id="JABJWZ010000031">
    <property type="protein sequence ID" value="MBB1252893.1"/>
    <property type="molecule type" value="Genomic_DNA"/>
</dbReference>
<reference evidence="2" key="1">
    <citation type="submission" date="2020-05" db="EMBL/GenBank/DDBJ databases">
        <title>Classification of alakaliphilic streptomycetes isolated from an alkaline soil next to Lonar Crater, India and a proposal for the recognition of Streptomyces alkaliterrae sp. nov.</title>
        <authorList>
            <person name="Golinska P."/>
        </authorList>
    </citation>
    <scope>NUCLEOTIDE SEQUENCE [LARGE SCALE GENOMIC DNA]</scope>
    <source>
        <strain evidence="2">OF3</strain>
    </source>
</reference>